<accession>A0A388JV89</accession>
<evidence type="ECO:0000256" key="1">
    <source>
        <dbReference type="ARBA" id="ARBA00004123"/>
    </source>
</evidence>
<feature type="domain" description="DUF1995" evidence="6">
    <location>
        <begin position="136"/>
        <end position="379"/>
    </location>
</feature>
<evidence type="ECO:0000256" key="5">
    <source>
        <dbReference type="SAM" id="MobiDB-lite"/>
    </source>
</evidence>
<dbReference type="Gramene" id="GBG61632">
    <property type="protein sequence ID" value="GBG61632"/>
    <property type="gene ID" value="CBR_g22430"/>
</dbReference>
<keyword evidence="2" id="KW-0853">WD repeat</keyword>
<dbReference type="InterPro" id="IPR015943">
    <property type="entry name" value="WD40/YVTN_repeat-like_dom_sf"/>
</dbReference>
<dbReference type="PANTHER" id="PTHR22652">
    <property type="entry name" value="NUCLEOPORIN NUP43"/>
    <property type="match status" value="1"/>
</dbReference>
<reference evidence="7 8" key="1">
    <citation type="journal article" date="2018" name="Cell">
        <title>The Chara Genome: Secondary Complexity and Implications for Plant Terrestrialization.</title>
        <authorList>
            <person name="Nishiyama T."/>
            <person name="Sakayama H."/>
            <person name="Vries J.D."/>
            <person name="Buschmann H."/>
            <person name="Saint-Marcoux D."/>
            <person name="Ullrich K.K."/>
            <person name="Haas F.B."/>
            <person name="Vanderstraeten L."/>
            <person name="Becker D."/>
            <person name="Lang D."/>
            <person name="Vosolsobe S."/>
            <person name="Rombauts S."/>
            <person name="Wilhelmsson P.K.I."/>
            <person name="Janitza P."/>
            <person name="Kern R."/>
            <person name="Heyl A."/>
            <person name="Rumpler F."/>
            <person name="Villalobos L.I.A.C."/>
            <person name="Clay J.M."/>
            <person name="Skokan R."/>
            <person name="Toyoda A."/>
            <person name="Suzuki Y."/>
            <person name="Kagoshima H."/>
            <person name="Schijlen E."/>
            <person name="Tajeshwar N."/>
            <person name="Catarino B."/>
            <person name="Hetherington A.J."/>
            <person name="Saltykova A."/>
            <person name="Bonnot C."/>
            <person name="Breuninger H."/>
            <person name="Symeonidi A."/>
            <person name="Radhakrishnan G.V."/>
            <person name="Van Nieuwerburgh F."/>
            <person name="Deforce D."/>
            <person name="Chang C."/>
            <person name="Karol K.G."/>
            <person name="Hedrich R."/>
            <person name="Ulvskov P."/>
            <person name="Glockner G."/>
            <person name="Delwiche C.F."/>
            <person name="Petrasek J."/>
            <person name="Van de Peer Y."/>
            <person name="Friml J."/>
            <person name="Beilby M."/>
            <person name="Dolan L."/>
            <person name="Kohara Y."/>
            <person name="Sugano S."/>
            <person name="Fujiyama A."/>
            <person name="Delaux P.-M."/>
            <person name="Quint M."/>
            <person name="TheiBen G."/>
            <person name="Hagemann M."/>
            <person name="Harholt J."/>
            <person name="Dunand C."/>
            <person name="Zachgo S."/>
            <person name="Langdale J."/>
            <person name="Maumus F."/>
            <person name="Straeten D.V.D."/>
            <person name="Gould S.B."/>
            <person name="Rensing S.A."/>
        </authorList>
    </citation>
    <scope>NUCLEOTIDE SEQUENCE [LARGE SCALE GENOMIC DNA]</scope>
    <source>
        <strain evidence="7 8">S276</strain>
    </source>
</reference>
<proteinExistence type="predicted"/>
<dbReference type="InterPro" id="IPR018962">
    <property type="entry name" value="DUF1995"/>
</dbReference>
<dbReference type="Gene3D" id="2.130.10.10">
    <property type="entry name" value="YVTN repeat-like/Quinoprotein amine dehydrogenase"/>
    <property type="match status" value="1"/>
</dbReference>
<dbReference type="InterPro" id="IPR036322">
    <property type="entry name" value="WD40_repeat_dom_sf"/>
</dbReference>
<comment type="caution">
    <text evidence="7">The sequence shown here is derived from an EMBL/GenBank/DDBJ whole genome shotgun (WGS) entry which is preliminary data.</text>
</comment>
<organism evidence="7 8">
    <name type="scientific">Chara braunii</name>
    <name type="common">Braun's stonewort</name>
    <dbReference type="NCBI Taxonomy" id="69332"/>
    <lineage>
        <taxon>Eukaryota</taxon>
        <taxon>Viridiplantae</taxon>
        <taxon>Streptophyta</taxon>
        <taxon>Charophyceae</taxon>
        <taxon>Charales</taxon>
        <taxon>Characeae</taxon>
        <taxon>Chara</taxon>
    </lineage>
</organism>
<dbReference type="Proteomes" id="UP000265515">
    <property type="component" value="Unassembled WGS sequence"/>
</dbReference>
<name>A0A388JV89_CHABU</name>
<evidence type="ECO:0000256" key="4">
    <source>
        <dbReference type="ARBA" id="ARBA00023242"/>
    </source>
</evidence>
<evidence type="ECO:0000256" key="2">
    <source>
        <dbReference type="ARBA" id="ARBA00022574"/>
    </source>
</evidence>
<sequence length="763" mass="82191">MGKLTRPPMEVLAVNSRRSPWYPVVSKPVTNVLRKGLPPPPAAICLHSVFAALRYQSRNTPRTRATVGRVPVHLCGARVGVVVLEGNCRKAPPQRSGHSSKPLLVTNRRQRSRRVVASAKVVAAADRSASDEVQPPASEGECVQQAVTAILSALSKTVGSGGVGGMGIIGGAKGVRKQKQGVHLRQPRLRIQIPVADESPSTGARLAMDLVSALRERGGGRYTSPIELCFADPDARAATGVDHEQAAQLSLRISDSTNRSMASSESSLIFVVSPREEQVPGLQLFCNSAGCPVIVLNPYWSEEASLSPGVRGFIGSFDIVYSFTPLAIQGLFSKSEGAVLKYVRSGHAGASPWMIFAKEDGEFKMKTELRKAPSPEELEKVDKVRWMPSPSGNPAERFLALGSWDFDQRVSRLEILAIDTSQEVVAFSDEAQQTAPRLQAPLRYWELNGRVTDLQVVPREGNDVMLVTGSTDGHISLVMTDLSQSASSSSQAASVMQLPAMHKGSVTGLDVGRDSLDVAMVGEDGKINIIGLVHGIQQPLTTWDMRGTVSFSAVQWTSVQELVTAGTGGVLQCWDRRQGGRSVSQAPLRWAHQEGLGAMMHCIDVHPSRRHICAVGCSGGSVVAWDLRWQQEPLVLVGPLQQSSQRRRSSSGSSIKRHSAGQQTELLIAEGDVWEVRFDSLAQGGVRAGVFDTDRNKLPPVMMCSEDGVLALAGGGEALELYVGSCAINTFDVDPEFGQDVICGTEHECLVYLRRARYGVGVY</sequence>
<comment type="subcellular location">
    <subcellularLocation>
        <location evidence="1">Nucleus</location>
    </subcellularLocation>
</comment>
<feature type="region of interest" description="Disordered" evidence="5">
    <location>
        <begin position="640"/>
        <end position="659"/>
    </location>
</feature>
<evidence type="ECO:0000313" key="8">
    <source>
        <dbReference type="Proteomes" id="UP000265515"/>
    </source>
</evidence>
<evidence type="ECO:0000256" key="3">
    <source>
        <dbReference type="ARBA" id="ARBA00022737"/>
    </source>
</evidence>
<keyword evidence="8" id="KW-1185">Reference proteome</keyword>
<dbReference type="PANTHER" id="PTHR22652:SF0">
    <property type="entry name" value="NUCLEOPORIN NUP43"/>
    <property type="match status" value="1"/>
</dbReference>
<dbReference type="AlphaFoldDB" id="A0A388JV89"/>
<dbReference type="InterPro" id="IPR001680">
    <property type="entry name" value="WD40_rpt"/>
</dbReference>
<evidence type="ECO:0000313" key="7">
    <source>
        <dbReference type="EMBL" id="GBG61632.1"/>
    </source>
</evidence>
<dbReference type="Pfam" id="PF09353">
    <property type="entry name" value="DUF1995"/>
    <property type="match status" value="1"/>
</dbReference>
<protein>
    <recommendedName>
        <fullName evidence="6">DUF1995 domain-containing protein</fullName>
    </recommendedName>
</protein>
<keyword evidence="4" id="KW-0539">Nucleus</keyword>
<dbReference type="OrthoDB" id="9890280at2759"/>
<keyword evidence="3" id="KW-0677">Repeat</keyword>
<feature type="compositionally biased region" description="Basic residues" evidence="5">
    <location>
        <begin position="645"/>
        <end position="659"/>
    </location>
</feature>
<dbReference type="SUPFAM" id="SSF50978">
    <property type="entry name" value="WD40 repeat-like"/>
    <property type="match status" value="1"/>
</dbReference>
<evidence type="ECO:0000259" key="6">
    <source>
        <dbReference type="Pfam" id="PF09353"/>
    </source>
</evidence>
<dbReference type="GO" id="GO:0031080">
    <property type="term" value="C:nuclear pore outer ring"/>
    <property type="evidence" value="ECO:0007669"/>
    <property type="project" value="TreeGrafter"/>
</dbReference>
<dbReference type="EMBL" id="BFEA01000021">
    <property type="protein sequence ID" value="GBG61632.1"/>
    <property type="molecule type" value="Genomic_DNA"/>
</dbReference>
<gene>
    <name evidence="7" type="ORF">CBR_g22430</name>
</gene>
<dbReference type="STRING" id="69332.A0A388JV89"/>
<dbReference type="SMART" id="SM00320">
    <property type="entry name" value="WD40"/>
    <property type="match status" value="4"/>
</dbReference>